<protein>
    <submittedName>
        <fullName evidence="1">Uncharacterized protein</fullName>
    </submittedName>
</protein>
<dbReference type="AlphaFoldDB" id="A0A9X0BXL2"/>
<dbReference type="EMBL" id="JAPWDQ010000004">
    <property type="protein sequence ID" value="KAJ5488609.1"/>
    <property type="molecule type" value="Genomic_DNA"/>
</dbReference>
<evidence type="ECO:0000313" key="1">
    <source>
        <dbReference type="EMBL" id="KAJ5488609.1"/>
    </source>
</evidence>
<gene>
    <name evidence="1" type="ORF">N7539_003499</name>
</gene>
<comment type="caution">
    <text evidence="1">The sequence shown here is derived from an EMBL/GenBank/DDBJ whole genome shotgun (WGS) entry which is preliminary data.</text>
</comment>
<sequence>MANRPNTTEVFAYRNEGPKFNSVSLVRNKLNTAELARSRRVTASFSSESSIIYLVEVSS</sequence>
<name>A0A9X0BXL2_9EURO</name>
<dbReference type="GeneID" id="81623350"/>
<dbReference type="RefSeq" id="XP_056790642.1">
    <property type="nucleotide sequence ID" value="XM_056933101.1"/>
</dbReference>
<keyword evidence="2" id="KW-1185">Reference proteome</keyword>
<accession>A0A9X0BXL2</accession>
<proteinExistence type="predicted"/>
<reference evidence="1" key="1">
    <citation type="submission" date="2022-12" db="EMBL/GenBank/DDBJ databases">
        <authorList>
            <person name="Petersen C."/>
        </authorList>
    </citation>
    <scope>NUCLEOTIDE SEQUENCE</scope>
    <source>
        <strain evidence="1">IBT 30728</strain>
    </source>
</reference>
<dbReference type="Proteomes" id="UP001148312">
    <property type="component" value="Unassembled WGS sequence"/>
</dbReference>
<organism evidence="1 2">
    <name type="scientific">Penicillium diatomitis</name>
    <dbReference type="NCBI Taxonomy" id="2819901"/>
    <lineage>
        <taxon>Eukaryota</taxon>
        <taxon>Fungi</taxon>
        <taxon>Dikarya</taxon>
        <taxon>Ascomycota</taxon>
        <taxon>Pezizomycotina</taxon>
        <taxon>Eurotiomycetes</taxon>
        <taxon>Eurotiomycetidae</taxon>
        <taxon>Eurotiales</taxon>
        <taxon>Aspergillaceae</taxon>
        <taxon>Penicillium</taxon>
    </lineage>
</organism>
<reference evidence="1" key="2">
    <citation type="journal article" date="2023" name="IMA Fungus">
        <title>Comparative genomic study of the Penicillium genus elucidates a diverse pangenome and 15 lateral gene transfer events.</title>
        <authorList>
            <person name="Petersen C."/>
            <person name="Sorensen T."/>
            <person name="Nielsen M.R."/>
            <person name="Sondergaard T.E."/>
            <person name="Sorensen J.L."/>
            <person name="Fitzpatrick D.A."/>
            <person name="Frisvad J.C."/>
            <person name="Nielsen K.L."/>
        </authorList>
    </citation>
    <scope>NUCLEOTIDE SEQUENCE</scope>
    <source>
        <strain evidence="1">IBT 30728</strain>
    </source>
</reference>
<evidence type="ECO:0000313" key="2">
    <source>
        <dbReference type="Proteomes" id="UP001148312"/>
    </source>
</evidence>